<protein>
    <submittedName>
        <fullName evidence="1">Uncharacterized protein</fullName>
    </submittedName>
</protein>
<reference evidence="1 2" key="1">
    <citation type="journal article" date="2012" name="Genome Biol.">
        <title>Genome and low-iron response of an oceanic diatom adapted to chronic iron limitation.</title>
        <authorList>
            <person name="Lommer M."/>
            <person name="Specht M."/>
            <person name="Roy A.S."/>
            <person name="Kraemer L."/>
            <person name="Andreson R."/>
            <person name="Gutowska M.A."/>
            <person name="Wolf J."/>
            <person name="Bergner S.V."/>
            <person name="Schilhabel M.B."/>
            <person name="Klostermeier U.C."/>
            <person name="Beiko R.G."/>
            <person name="Rosenstiel P."/>
            <person name="Hippler M."/>
            <person name="Laroche J."/>
        </authorList>
    </citation>
    <scope>NUCLEOTIDE SEQUENCE [LARGE SCALE GENOMIC DNA]</scope>
    <source>
        <strain evidence="1 2">CCMP1005</strain>
    </source>
</reference>
<dbReference type="Proteomes" id="UP000266841">
    <property type="component" value="Unassembled WGS sequence"/>
</dbReference>
<comment type="caution">
    <text evidence="1">The sequence shown here is derived from an EMBL/GenBank/DDBJ whole genome shotgun (WGS) entry which is preliminary data.</text>
</comment>
<proteinExistence type="predicted"/>
<gene>
    <name evidence="1" type="ORF">THAOC_23189</name>
</gene>
<name>K0RV16_THAOC</name>
<evidence type="ECO:0000313" key="1">
    <source>
        <dbReference type="EMBL" id="EJK56840.1"/>
    </source>
</evidence>
<dbReference type="AlphaFoldDB" id="K0RV16"/>
<sequence length="43" mass="4886">MEGQATKAQYAEALLGYRDAVEEMKSPQREEAKRQFAVIDQAK</sequence>
<feature type="non-terminal residue" evidence="1">
    <location>
        <position position="1"/>
    </location>
</feature>
<evidence type="ECO:0000313" key="2">
    <source>
        <dbReference type="Proteomes" id="UP000266841"/>
    </source>
</evidence>
<accession>K0RV16</accession>
<dbReference type="EMBL" id="AGNL01030343">
    <property type="protein sequence ID" value="EJK56840.1"/>
    <property type="molecule type" value="Genomic_DNA"/>
</dbReference>
<keyword evidence="2" id="KW-1185">Reference proteome</keyword>
<dbReference type="OrthoDB" id="5986190at2759"/>
<organism evidence="1 2">
    <name type="scientific">Thalassiosira oceanica</name>
    <name type="common">Marine diatom</name>
    <dbReference type="NCBI Taxonomy" id="159749"/>
    <lineage>
        <taxon>Eukaryota</taxon>
        <taxon>Sar</taxon>
        <taxon>Stramenopiles</taxon>
        <taxon>Ochrophyta</taxon>
        <taxon>Bacillariophyta</taxon>
        <taxon>Coscinodiscophyceae</taxon>
        <taxon>Thalassiosirophycidae</taxon>
        <taxon>Thalassiosirales</taxon>
        <taxon>Thalassiosiraceae</taxon>
        <taxon>Thalassiosira</taxon>
    </lineage>
</organism>